<evidence type="ECO:0000313" key="6">
    <source>
        <dbReference type="EMBL" id="ARF19486.1"/>
    </source>
</evidence>
<geneLocation type="plasmid" evidence="5">
    <name>pETB791</name>
</geneLocation>
<geneLocation type="plasmid" evidence="6">
    <name>pETB797</name>
</geneLocation>
<keyword evidence="6" id="KW-0614">Plasmid</keyword>
<evidence type="ECO:0000313" key="5">
    <source>
        <dbReference type="EMBL" id="ARF19439.1"/>
    </source>
</evidence>
<feature type="transmembrane region" description="Helical" evidence="2">
    <location>
        <begin position="45"/>
        <end position="70"/>
    </location>
</feature>
<keyword evidence="2" id="KW-0472">Membrane</keyword>
<dbReference type="RefSeq" id="WP_168445786.1">
    <property type="nucleotide sequence ID" value="NC_003265.1"/>
</dbReference>
<evidence type="ECO:0000313" key="3">
    <source>
        <dbReference type="EMBL" id="ARF19306.1"/>
    </source>
</evidence>
<dbReference type="EMBL" id="KY436024">
    <property type="protein sequence ID" value="ARF19439.1"/>
    <property type="molecule type" value="Genomic_DNA"/>
</dbReference>
<geneLocation type="plasmid" evidence="3">
    <name>pETB049</name>
</geneLocation>
<name>A0A1W5T8Z0_STAAU</name>
<feature type="transmembrane region" description="Helical" evidence="2">
    <location>
        <begin position="90"/>
        <end position="112"/>
    </location>
</feature>
<dbReference type="EMBL" id="KY436021">
    <property type="protein sequence ID" value="ARF19306.1"/>
    <property type="molecule type" value="Genomic_DNA"/>
</dbReference>
<feature type="region of interest" description="Disordered" evidence="1">
    <location>
        <begin position="123"/>
        <end position="156"/>
    </location>
</feature>
<feature type="compositionally biased region" description="Basic and acidic residues" evidence="1">
    <location>
        <begin position="132"/>
        <end position="151"/>
    </location>
</feature>
<proteinExistence type="predicted"/>
<feature type="transmembrane region" description="Helical" evidence="2">
    <location>
        <begin position="13"/>
        <end position="33"/>
    </location>
</feature>
<geneLocation type="plasmid" evidence="4">
    <name>pETB459</name>
</geneLocation>
<protein>
    <submittedName>
        <fullName evidence="6">Putative membrane protein</fullName>
    </submittedName>
</protein>
<evidence type="ECO:0000256" key="2">
    <source>
        <dbReference type="SAM" id="Phobius"/>
    </source>
</evidence>
<evidence type="ECO:0000256" key="1">
    <source>
        <dbReference type="SAM" id="MobiDB-lite"/>
    </source>
</evidence>
<dbReference type="AlphaFoldDB" id="A0A1W5T8Z0"/>
<dbReference type="EMBL" id="KY436022">
    <property type="protein sequence ID" value="ARF19359.1"/>
    <property type="molecule type" value="Genomic_DNA"/>
</dbReference>
<sequence length="289" mass="33325">MYNIYIKSKENEALNVLLALLLIPILVIIYFKLRKGAYNNKLRLLFLLCAIILIFCLPILAILFFLGGSIFHILFVRKNIKNDLIKKSEITTTVCFVIACLLSSLFVIVVSYNDIDNKEKIKQTTSKPVSNNKKENDDEKERINQENKNQKVIEQPTYYDDPQINQQVYNNITKSMEKLNALTGQDIKKYKVNTQIYNQDKKPNAIVTVDLKGVDVKGESKYRDEDLEYNASHISSNFVGRNEISGGFHGYFEKLIVRFKKDDREIGEATVTFEGSDSLDEKIKLIRFD</sequence>
<reference evidence="6" key="1">
    <citation type="submission" date="2017-01" db="EMBL/GenBank/DDBJ databases">
        <authorList>
            <person name="Botka T."/>
            <person name="Ruzickova V."/>
            <person name="Rychlik I."/>
        </authorList>
    </citation>
    <scope>NUCLEOTIDE SEQUENCE</scope>
    <source>
        <strain evidence="4">NRL 03/459</strain>
        <strain evidence="6">NRL 08/797</strain>
        <strain evidence="5">NRL 13/791</strain>
        <strain evidence="3">NRL 99/049</strain>
        <plasmid evidence="3">pETB049</plasmid>
        <plasmid evidence="4">pETB459</plasmid>
        <plasmid evidence="5">pETB791</plasmid>
        <plasmid evidence="6">pETB797</plasmid>
    </source>
</reference>
<keyword evidence="2" id="KW-0812">Transmembrane</keyword>
<organism evidence="6">
    <name type="scientific">Staphylococcus aureus</name>
    <dbReference type="NCBI Taxonomy" id="1280"/>
    <lineage>
        <taxon>Bacteria</taxon>
        <taxon>Bacillati</taxon>
        <taxon>Bacillota</taxon>
        <taxon>Bacilli</taxon>
        <taxon>Bacillales</taxon>
        <taxon>Staphylococcaceae</taxon>
        <taxon>Staphylococcus</taxon>
    </lineage>
</organism>
<keyword evidence="2" id="KW-1133">Transmembrane helix</keyword>
<accession>A0A1W5T8Z0</accession>
<evidence type="ECO:0000313" key="4">
    <source>
        <dbReference type="EMBL" id="ARF19359.1"/>
    </source>
</evidence>
<dbReference type="EMBL" id="KY436025">
    <property type="protein sequence ID" value="ARF19486.1"/>
    <property type="molecule type" value="Genomic_DNA"/>
</dbReference>